<keyword evidence="7" id="KW-0489">Methyltransferase</keyword>
<accession>A0A1L3PZI9</accession>
<dbReference type="Proteomes" id="UP000267921">
    <property type="component" value="Unassembled WGS sequence"/>
</dbReference>
<dbReference type="Proteomes" id="UP000198669">
    <property type="component" value="Unassembled WGS sequence"/>
</dbReference>
<keyword evidence="5" id="KW-0131">Cell cycle</keyword>
<evidence type="ECO:0000256" key="3">
    <source>
        <dbReference type="PROSITE-ProRule" id="PRU00182"/>
    </source>
</evidence>
<reference evidence="5 8" key="1">
    <citation type="submission" date="2016-10" db="EMBL/GenBank/DDBJ databases">
        <title>Methanohalophilus halophilus.</title>
        <authorList>
            <person name="L'haridon S."/>
        </authorList>
    </citation>
    <scope>NUCLEOTIDE SEQUENCE [LARGE SCALE GENOMIC DNA]</scope>
    <source>
        <strain evidence="5 8">Z-7982</strain>
    </source>
</reference>
<dbReference type="CDD" id="cd02440">
    <property type="entry name" value="AdoMet_MTases"/>
    <property type="match status" value="1"/>
</dbReference>
<dbReference type="SMART" id="SM00363">
    <property type="entry name" value="S4"/>
    <property type="match status" value="1"/>
</dbReference>
<dbReference type="GO" id="GO:0032259">
    <property type="term" value="P:methylation"/>
    <property type="evidence" value="ECO:0007669"/>
    <property type="project" value="UniProtKB-KW"/>
</dbReference>
<dbReference type="GO" id="GO:0051301">
    <property type="term" value="P:cell division"/>
    <property type="evidence" value="ECO:0007669"/>
    <property type="project" value="UniProtKB-KW"/>
</dbReference>
<keyword evidence="5" id="KW-0132">Cell division</keyword>
<name>A0A1L3PZI9_9EURY</name>
<dbReference type="InterPro" id="IPR002877">
    <property type="entry name" value="RNA_MeTrfase_FtsJ_dom"/>
</dbReference>
<dbReference type="InterPro" id="IPR029063">
    <property type="entry name" value="SAM-dependent_MTases_sf"/>
</dbReference>
<dbReference type="Proteomes" id="UP000186879">
    <property type="component" value="Chromosome"/>
</dbReference>
<evidence type="ECO:0000256" key="2">
    <source>
        <dbReference type="ARBA" id="ARBA00029460"/>
    </source>
</evidence>
<dbReference type="GO" id="GO:0008168">
    <property type="term" value="F:methyltransferase activity"/>
    <property type="evidence" value="ECO:0007669"/>
    <property type="project" value="UniProtKB-KW"/>
</dbReference>
<dbReference type="EMBL" id="FNMU01000005">
    <property type="protein sequence ID" value="SDW85190.1"/>
    <property type="molecule type" value="Genomic_DNA"/>
</dbReference>
<keyword evidence="7" id="KW-0808">Transferase</keyword>
<dbReference type="STRING" id="2177.BHR79_00155"/>
<keyword evidence="1 3" id="KW-0694">RNA-binding</keyword>
<dbReference type="InterPro" id="IPR036986">
    <property type="entry name" value="S4_RNA-bd_sf"/>
</dbReference>
<dbReference type="PANTHER" id="PTHR32319:SF0">
    <property type="entry name" value="BACTERIAL HEMOLYSIN-LIKE PROTEIN"/>
    <property type="match status" value="1"/>
</dbReference>
<dbReference type="SUPFAM" id="SSF53335">
    <property type="entry name" value="S-adenosyl-L-methionine-dependent methyltransferases"/>
    <property type="match status" value="1"/>
</dbReference>
<reference evidence="6 10" key="3">
    <citation type="submission" date="2018-10" db="EMBL/GenBank/DDBJ databases">
        <title>Cultivation of a novel Methanohalophilus strain from Kebrit Deep of the Red Sea and a genomic comparison of members of the genus Methanohalophilus.</title>
        <authorList>
            <person name="Guan Y."/>
            <person name="Ngugi D.K."/>
            <person name="Stingl U."/>
        </authorList>
    </citation>
    <scope>NUCLEOTIDE SEQUENCE [LARGE SCALE GENOMIC DNA]</scope>
    <source>
        <strain evidence="6 10">DSM 3094</strain>
    </source>
</reference>
<dbReference type="CDD" id="cd00165">
    <property type="entry name" value="S4"/>
    <property type="match status" value="1"/>
</dbReference>
<evidence type="ECO:0000313" key="8">
    <source>
        <dbReference type="Proteomes" id="UP000186879"/>
    </source>
</evidence>
<dbReference type="KEGG" id="mhaz:BHR79_00155"/>
<dbReference type="Pfam" id="PF01728">
    <property type="entry name" value="FtsJ"/>
    <property type="match status" value="1"/>
</dbReference>
<keyword evidence="8" id="KW-1185">Reference proteome</keyword>
<evidence type="ECO:0000313" key="7">
    <source>
        <dbReference type="EMBL" id="SDW85190.1"/>
    </source>
</evidence>
<feature type="domain" description="RNA-binding S4" evidence="4">
    <location>
        <begin position="1"/>
        <end position="64"/>
    </location>
</feature>
<proteinExistence type="inferred from homology"/>
<organism evidence="5 8">
    <name type="scientific">Methanohalophilus halophilus</name>
    <dbReference type="NCBI Taxonomy" id="2177"/>
    <lineage>
        <taxon>Archaea</taxon>
        <taxon>Methanobacteriati</taxon>
        <taxon>Methanobacteriota</taxon>
        <taxon>Stenosarchaea group</taxon>
        <taxon>Methanomicrobia</taxon>
        <taxon>Methanosarcinales</taxon>
        <taxon>Methanosarcinaceae</taxon>
        <taxon>Methanohalophilus</taxon>
    </lineage>
</organism>
<evidence type="ECO:0000313" key="9">
    <source>
        <dbReference type="Proteomes" id="UP000198669"/>
    </source>
</evidence>
<reference evidence="7 9" key="2">
    <citation type="submission" date="2016-10" db="EMBL/GenBank/DDBJ databases">
        <authorList>
            <person name="de Groot N.N."/>
        </authorList>
    </citation>
    <scope>NUCLEOTIDE SEQUENCE [LARGE SCALE GENOMIC DNA]</scope>
    <source>
        <strain evidence="7 9">Z-7982</strain>
    </source>
</reference>
<dbReference type="Gene3D" id="3.10.290.10">
    <property type="entry name" value="RNA-binding S4 domain"/>
    <property type="match status" value="1"/>
</dbReference>
<dbReference type="AlphaFoldDB" id="A0A1L3PZI9"/>
<evidence type="ECO:0000313" key="10">
    <source>
        <dbReference type="Proteomes" id="UP000267921"/>
    </source>
</evidence>
<dbReference type="PANTHER" id="PTHR32319">
    <property type="entry name" value="BACTERIAL HEMOLYSIN-LIKE PROTEIN"/>
    <property type="match status" value="1"/>
</dbReference>
<sequence>MRLDVYLIETGFFSSRGRAKKAISEGHVKVDGNVITKSSREVSEFNEIEVDEGLDKPRGYFKLRNIQEKFDLIKEGDSVLDLGSSAGGFLMFACELGANAVGIEYSRHFRSELGRLAYENPNITIILDDIFTMQTSKIPGSPFDVLLTDMTLEPEASIEALGKVLPLLKEGGMIFQVIKLGRGRNKKHLVENIKSLGIEVLEVLDSAQREFYVVAKKT</sequence>
<dbReference type="OrthoDB" id="134864at2157"/>
<evidence type="ECO:0000259" key="4">
    <source>
        <dbReference type="SMART" id="SM00363"/>
    </source>
</evidence>
<gene>
    <name evidence="5" type="ORF">BHR79_00155</name>
    <name evidence="6" type="ORF">EFE40_10150</name>
    <name evidence="7" type="ORF">SAMN04515625_1750</name>
</gene>
<evidence type="ECO:0000313" key="5">
    <source>
        <dbReference type="EMBL" id="APH38046.1"/>
    </source>
</evidence>
<protein>
    <submittedName>
        <fullName evidence="7">23S rRNA (Cytidine1920-2'-O)/16S rRNA (Cytidine1409-2'-O)-methyltransferase</fullName>
    </submittedName>
    <submittedName>
        <fullName evidence="5">Cell division protein FtsJ</fullName>
    </submittedName>
</protein>
<comment type="similarity">
    <text evidence="2">Belongs to the TlyA family.</text>
</comment>
<dbReference type="GeneID" id="30582116"/>
<evidence type="ECO:0000256" key="1">
    <source>
        <dbReference type="ARBA" id="ARBA00022884"/>
    </source>
</evidence>
<dbReference type="Pfam" id="PF01479">
    <property type="entry name" value="S4"/>
    <property type="match status" value="1"/>
</dbReference>
<dbReference type="InterPro" id="IPR002942">
    <property type="entry name" value="S4_RNA-bd"/>
</dbReference>
<dbReference type="EMBL" id="RJJG01000009">
    <property type="protein sequence ID" value="RNI07288.1"/>
    <property type="molecule type" value="Genomic_DNA"/>
</dbReference>
<evidence type="ECO:0000313" key="6">
    <source>
        <dbReference type="EMBL" id="RNI07288.1"/>
    </source>
</evidence>
<dbReference type="PROSITE" id="PS50889">
    <property type="entry name" value="S4"/>
    <property type="match status" value="1"/>
</dbReference>
<dbReference type="SUPFAM" id="SSF55174">
    <property type="entry name" value="Alpha-L RNA-binding motif"/>
    <property type="match status" value="1"/>
</dbReference>
<dbReference type="RefSeq" id="WP_072560156.1">
    <property type="nucleotide sequence ID" value="NZ_CP017921.1"/>
</dbReference>
<dbReference type="Gene3D" id="3.40.50.150">
    <property type="entry name" value="Vaccinia Virus protein VP39"/>
    <property type="match status" value="1"/>
</dbReference>
<dbReference type="InterPro" id="IPR047048">
    <property type="entry name" value="TlyA"/>
</dbReference>
<dbReference type="GO" id="GO:0003723">
    <property type="term" value="F:RNA binding"/>
    <property type="evidence" value="ECO:0007669"/>
    <property type="project" value="UniProtKB-KW"/>
</dbReference>
<dbReference type="EMBL" id="CP017921">
    <property type="protein sequence ID" value="APH38046.1"/>
    <property type="molecule type" value="Genomic_DNA"/>
</dbReference>